<sequence>MNEIQFISHLKGLNLDQNIPKLEKKIKNDITELINVTNQIKIENFLSGDLSDLLTVNYIDIINSIKRKPTRIYSNFTGMNSGIILEWIMSILQNPEAYASFVVKYFRTNNKNLNYFSAITFPCLFHHFFTEDFQKLSYRFLLSMLETGDIGTFWYFCLSFIESSSNFSTVLWTNFLNLNQNQSIFFTKSHISPGDSNQNQLAYQPKIQRSQIFFLFLKCLKTASTALSVYQQQIVKKFFEANAPTCAFFLCKYFIERSFFWFRGNEPDQKGQISSEMHSGSSKSSSDRSANNPFLSENSLSYSSKNESNSSYDESISYKNDLYSGKNAAFARSLNEEIIKILEYAALNPKSPQFTKIVNVLTTSNYSRFVPNIVGSHTNFILSPRDCYLIQEIIRQNLHDLEEESKKNGNEGKDSSSIINNINFVKVFPLTTDSFNNFAPMSMEIPLVSFFEVYKDKKLNNFNSFDSNSKDLSLFDIKNDKLQKLLDLAMFNRFIENELSKRKFEQSRSHFCFASKLLQKNQFVKRKMIDFNSFYGYFQTNRIKRHTHSDQTAFNENKGNKAKKGITSHKSYYGNNASNLFDLPILSIPPLSPEPKTSRCPLSNTVNTSYKHESSDSAHSFQEKKINRKVVFNTNYDDDLQDTPFSLQYASSTHRRRQTYFHSQTNLKITSDFGYNNEEYVMKTEVKNKKRSSFYNEKSFQTNSYNNHSDPNNTISNNNNQNDNDGNQASEKEKPKKKDLKKEKKKLKKEKRKEKKQAKKEKNEERKNKEKIKDDEKEEKREEKILMKEVEHKEKKEKKEFSKLKKEEEKLKKIRKKKEKRREKMRKDQEKKIKKNSEISLSDSFNNDDNNDDDSLEVSNNNQIESRMRSKSDNNDIDENSNIFPNQGDSSDHESSQESQRHYNSSIGENENSSEDENIDDKKVSENIKLKKSKKKKREYTDENIDSYVSSSILLTTCDRQKNVTPILNNLIPQIENNESQLILYCIKINDFEFKSRRVNKITTQYGQLINSLRIRKIRKYTICHSNWISAANLLANEIDFMSDFNIGTAIIIFCQICKFFSPLSTYGQTSTGSIPTLFPSSSNGSAENNISGNRKLLRSKSLEKFRKNKKNIKLDKSIHQSISHYENLPNLSIKEEESGFKIENEKINNEENKKRNNSDTDSIFDIYSYSGYKDHEDSENTYSDINDSTLSNSFNMIKDYKDDTNNSQIFIFPPSLINKDVVKFLKFVLMLSHTDCFIQYFTWISKVLVVFPQIKNLLGQIYGIDVSHLEMAFKILLSKIDLSLLIKIREEVFKEARKPGK</sequence>
<accession>A0ABR2K5I1</accession>
<feature type="region of interest" description="Disordered" evidence="1">
    <location>
        <begin position="700"/>
        <end position="922"/>
    </location>
</feature>
<protein>
    <recommendedName>
        <fullName evidence="4">Rab-GAP TBC domain-containing protein</fullName>
    </recommendedName>
</protein>
<evidence type="ECO:0000256" key="1">
    <source>
        <dbReference type="SAM" id="MobiDB-lite"/>
    </source>
</evidence>
<feature type="compositionally biased region" description="Basic and acidic residues" evidence="1">
    <location>
        <begin position="890"/>
        <end position="901"/>
    </location>
</feature>
<feature type="compositionally biased region" description="Basic and acidic residues" evidence="1">
    <location>
        <begin position="825"/>
        <end position="837"/>
    </location>
</feature>
<reference evidence="2 3" key="1">
    <citation type="submission" date="2024-04" db="EMBL/GenBank/DDBJ databases">
        <title>Tritrichomonas musculus Genome.</title>
        <authorList>
            <person name="Alves-Ferreira E."/>
            <person name="Grigg M."/>
            <person name="Lorenzi H."/>
            <person name="Galac M."/>
        </authorList>
    </citation>
    <scope>NUCLEOTIDE SEQUENCE [LARGE SCALE GENOMIC DNA]</scope>
    <source>
        <strain evidence="2 3">EAF2021</strain>
    </source>
</reference>
<name>A0ABR2K5I1_9EUKA</name>
<gene>
    <name evidence="2" type="ORF">M9Y10_041851</name>
</gene>
<feature type="compositionally biased region" description="Basic residues" evidence="1">
    <location>
        <begin position="812"/>
        <end position="824"/>
    </location>
</feature>
<proteinExistence type="predicted"/>
<feature type="compositionally biased region" description="Basic and acidic residues" evidence="1">
    <location>
        <begin position="760"/>
        <end position="811"/>
    </location>
</feature>
<evidence type="ECO:0008006" key="4">
    <source>
        <dbReference type="Google" id="ProtNLM"/>
    </source>
</evidence>
<feature type="compositionally biased region" description="Low complexity" evidence="1">
    <location>
        <begin position="706"/>
        <end position="727"/>
    </location>
</feature>
<organism evidence="2 3">
    <name type="scientific">Tritrichomonas musculus</name>
    <dbReference type="NCBI Taxonomy" id="1915356"/>
    <lineage>
        <taxon>Eukaryota</taxon>
        <taxon>Metamonada</taxon>
        <taxon>Parabasalia</taxon>
        <taxon>Tritrichomonadida</taxon>
        <taxon>Tritrichomonadidae</taxon>
        <taxon>Tritrichomonas</taxon>
    </lineage>
</organism>
<feature type="compositionally biased region" description="Basic residues" evidence="1">
    <location>
        <begin position="743"/>
        <end position="759"/>
    </location>
</feature>
<dbReference type="Proteomes" id="UP001470230">
    <property type="component" value="Unassembled WGS sequence"/>
</dbReference>
<comment type="caution">
    <text evidence="2">The sequence shown here is derived from an EMBL/GenBank/DDBJ whole genome shotgun (WGS) entry which is preliminary data.</text>
</comment>
<feature type="compositionally biased region" description="Low complexity" evidence="1">
    <location>
        <begin position="274"/>
        <end position="292"/>
    </location>
</feature>
<feature type="region of interest" description="Disordered" evidence="1">
    <location>
        <begin position="271"/>
        <end position="292"/>
    </location>
</feature>
<keyword evidence="3" id="KW-1185">Reference proteome</keyword>
<dbReference type="EMBL" id="JAPFFF010000007">
    <property type="protein sequence ID" value="KAK8886388.1"/>
    <property type="molecule type" value="Genomic_DNA"/>
</dbReference>
<feature type="compositionally biased region" description="Low complexity" evidence="1">
    <location>
        <begin position="902"/>
        <end position="911"/>
    </location>
</feature>
<evidence type="ECO:0000313" key="3">
    <source>
        <dbReference type="Proteomes" id="UP001470230"/>
    </source>
</evidence>
<feature type="compositionally biased region" description="Basic and acidic residues" evidence="1">
    <location>
        <begin position="730"/>
        <end position="742"/>
    </location>
</feature>
<evidence type="ECO:0000313" key="2">
    <source>
        <dbReference type="EMBL" id="KAK8886388.1"/>
    </source>
</evidence>